<dbReference type="Pfam" id="PF01053">
    <property type="entry name" value="Cys_Met_Meta_PP"/>
    <property type="match status" value="1"/>
</dbReference>
<evidence type="ECO:0000256" key="1">
    <source>
        <dbReference type="ARBA" id="ARBA00001933"/>
    </source>
</evidence>
<dbReference type="GO" id="GO:0019346">
    <property type="term" value="P:transsulfuration"/>
    <property type="evidence" value="ECO:0007669"/>
    <property type="project" value="InterPro"/>
</dbReference>
<organism evidence="5 6">
    <name type="scientific">Musa acuminata subsp. malaccensis</name>
    <name type="common">Wild banana</name>
    <name type="synonym">Musa malaccensis</name>
    <dbReference type="NCBI Taxonomy" id="214687"/>
    <lineage>
        <taxon>Eukaryota</taxon>
        <taxon>Viridiplantae</taxon>
        <taxon>Streptophyta</taxon>
        <taxon>Embryophyta</taxon>
        <taxon>Tracheophyta</taxon>
        <taxon>Spermatophyta</taxon>
        <taxon>Magnoliopsida</taxon>
        <taxon>Liliopsida</taxon>
        <taxon>Zingiberales</taxon>
        <taxon>Musaceae</taxon>
        <taxon>Musa</taxon>
    </lineage>
</organism>
<dbReference type="GO" id="GO:0030170">
    <property type="term" value="F:pyridoxal phosphate binding"/>
    <property type="evidence" value="ECO:0007669"/>
    <property type="project" value="InterPro"/>
</dbReference>
<dbReference type="Proteomes" id="UP000012960">
    <property type="component" value="Unplaced"/>
</dbReference>
<protein>
    <submittedName>
        <fullName evidence="4">(wild Malaysian banana) hypothetical protein</fullName>
    </submittedName>
</protein>
<dbReference type="InParanoid" id="A0A804L6P3"/>
<comment type="cofactor">
    <cofactor evidence="1 3">
        <name>pyridoxal 5'-phosphate</name>
        <dbReference type="ChEBI" id="CHEBI:597326"/>
    </cofactor>
</comment>
<reference evidence="4" key="1">
    <citation type="submission" date="2021-03" db="EMBL/GenBank/DDBJ databases">
        <authorList>
            <consortium name="Genoscope - CEA"/>
            <person name="William W."/>
        </authorList>
    </citation>
    <scope>NUCLEOTIDE SEQUENCE</scope>
    <source>
        <strain evidence="4">Doubled-haploid Pahang</strain>
    </source>
</reference>
<name>A0A804L6P3_MUSAM</name>
<comment type="similarity">
    <text evidence="3">Belongs to the trans-sulfuration enzymes family.</text>
</comment>
<dbReference type="InterPro" id="IPR044639">
    <property type="entry name" value="CGS1/2"/>
</dbReference>
<keyword evidence="6" id="KW-1185">Reference proteome</keyword>
<sequence>MTMGNKMPCPLLFITLEHLLVLSFFPHMETFRFMFKCCAGVCLSICPAFLLEVRYLVFSRNALKIYLGSYTQIFVFCPLTQKRKMVHRKEPPIGLYCFINLVGEKPNTQLCQIIHVYYPCLPSHPEHHIAKRQMTGFGGVAGDLNTRKNFVDSLNIPYLAPSFGGCESIVDQPAIMSYWDLSGSERAAKYGIKGQPGQVQCWD</sequence>
<evidence type="ECO:0000313" key="6">
    <source>
        <dbReference type="Proteomes" id="UP000012960"/>
    </source>
</evidence>
<keyword evidence="2 3" id="KW-0663">Pyridoxal phosphate</keyword>
<dbReference type="InterPro" id="IPR000277">
    <property type="entry name" value="Cys/Met-Metab_PyrdxlP-dep_enz"/>
</dbReference>
<dbReference type="AlphaFoldDB" id="A0A804L6P3"/>
<dbReference type="SUPFAM" id="SSF53383">
    <property type="entry name" value="PLP-dependent transferases"/>
    <property type="match status" value="1"/>
</dbReference>
<accession>A0A804L6P3</accession>
<dbReference type="InterPro" id="IPR015424">
    <property type="entry name" value="PyrdxlP-dep_Trfase"/>
</dbReference>
<dbReference type="Gene3D" id="3.90.1150.10">
    <property type="entry name" value="Aspartate Aminotransferase, domain 1"/>
    <property type="match status" value="1"/>
</dbReference>
<dbReference type="GO" id="GO:0003962">
    <property type="term" value="F:cystathionine gamma-synthase activity"/>
    <property type="evidence" value="ECO:0007669"/>
    <property type="project" value="InterPro"/>
</dbReference>
<dbReference type="PANTHER" id="PTHR43379">
    <property type="entry name" value="CYSTATHIONINE GAMMA-SYNTHASE"/>
    <property type="match status" value="1"/>
</dbReference>
<evidence type="ECO:0000256" key="3">
    <source>
        <dbReference type="RuleBase" id="RU362118"/>
    </source>
</evidence>
<dbReference type="PANTHER" id="PTHR43379:SF1">
    <property type="entry name" value="CYSTATHIONINE GAMMA-SYNTHASE 1, CHLOROPLASTIC-RELATED"/>
    <property type="match status" value="1"/>
</dbReference>
<dbReference type="GO" id="GO:0009086">
    <property type="term" value="P:methionine biosynthetic process"/>
    <property type="evidence" value="ECO:0007669"/>
    <property type="project" value="InterPro"/>
</dbReference>
<evidence type="ECO:0000256" key="2">
    <source>
        <dbReference type="ARBA" id="ARBA00022898"/>
    </source>
</evidence>
<dbReference type="EnsemblPlants" id="Ma11_t11260.1">
    <property type="protein sequence ID" value="Ma11_p11260.1"/>
    <property type="gene ID" value="Ma11_g11260"/>
</dbReference>
<reference evidence="5" key="2">
    <citation type="submission" date="2021-05" db="UniProtKB">
        <authorList>
            <consortium name="EnsemblPlants"/>
        </authorList>
    </citation>
    <scope>IDENTIFICATION</scope>
    <source>
        <strain evidence="5">subsp. malaccensis</strain>
    </source>
</reference>
<dbReference type="EMBL" id="HG996475">
    <property type="protein sequence ID" value="CAG1864280.1"/>
    <property type="molecule type" value="Genomic_DNA"/>
</dbReference>
<evidence type="ECO:0000313" key="4">
    <source>
        <dbReference type="EMBL" id="CAG1864280.1"/>
    </source>
</evidence>
<dbReference type="InterPro" id="IPR015422">
    <property type="entry name" value="PyrdxlP-dep_Trfase_small"/>
</dbReference>
<evidence type="ECO:0000313" key="5">
    <source>
        <dbReference type="EnsemblPlants" id="Ma11_p11260.1"/>
    </source>
</evidence>
<proteinExistence type="inferred from homology"/>
<gene>
    <name evidence="4" type="ORF">GSMUA_13480.1</name>
</gene>
<dbReference type="Gramene" id="Ma11_t11260.1">
    <property type="protein sequence ID" value="Ma11_p11260.1"/>
    <property type="gene ID" value="Ma11_g11260"/>
</dbReference>